<accession>A0A096CT74</accession>
<dbReference type="AlphaFoldDB" id="A0A096CT74"/>
<sequence>MEEIFISILKLINDGMPELSLVDEDYGQLETAEDTYPVTFPCALIGNMEADWEEIGMGTQKGMVTLTARLAIDCYDDTHIGSGTTAKVSERLQMANRLYTTLQCSRHSDNMGAMFRTKTRCYSLPGMIKVYEYVFQFELHDGSAAL</sequence>
<reference evidence="1 2" key="1">
    <citation type="submission" date="2014-07" db="EMBL/GenBank/DDBJ databases">
        <authorList>
            <person name="McCorrison J."/>
            <person name="Sanka R."/>
            <person name="Torralba M."/>
            <person name="Gillis M."/>
            <person name="Haft D.H."/>
            <person name="Methe B."/>
            <person name="Sutton G."/>
            <person name="Nelson K.E."/>
        </authorList>
    </citation>
    <scope>NUCLEOTIDE SEQUENCE [LARGE SCALE GENOMIC DNA]</scope>
    <source>
        <strain evidence="1 2">DNF00882</strain>
    </source>
</reference>
<organism evidence="1 2">
    <name type="scientific">Prevotella disiens DNF00882</name>
    <dbReference type="NCBI Taxonomy" id="1401075"/>
    <lineage>
        <taxon>Bacteria</taxon>
        <taxon>Pseudomonadati</taxon>
        <taxon>Bacteroidota</taxon>
        <taxon>Bacteroidia</taxon>
        <taxon>Bacteroidales</taxon>
        <taxon>Prevotellaceae</taxon>
        <taxon>Prevotella</taxon>
    </lineage>
</organism>
<evidence type="ECO:0000313" key="1">
    <source>
        <dbReference type="EMBL" id="KGF48529.1"/>
    </source>
</evidence>
<dbReference type="EMBL" id="JRNR01000091">
    <property type="protein sequence ID" value="KGF48529.1"/>
    <property type="molecule type" value="Genomic_DNA"/>
</dbReference>
<proteinExistence type="predicted"/>
<evidence type="ECO:0000313" key="2">
    <source>
        <dbReference type="Proteomes" id="UP000029538"/>
    </source>
</evidence>
<gene>
    <name evidence="1" type="ORF">HMPREF0654_08855</name>
</gene>
<protein>
    <submittedName>
        <fullName evidence="1">Uncharacterized protein</fullName>
    </submittedName>
</protein>
<comment type="caution">
    <text evidence="1">The sequence shown here is derived from an EMBL/GenBank/DDBJ whole genome shotgun (WGS) entry which is preliminary data.</text>
</comment>
<dbReference type="RefSeq" id="WP_036884055.1">
    <property type="nucleotide sequence ID" value="NZ_JRNR01000091.1"/>
</dbReference>
<name>A0A096CT74_9BACT</name>
<dbReference type="Proteomes" id="UP000029538">
    <property type="component" value="Unassembled WGS sequence"/>
</dbReference>